<feature type="domain" description="Toxin VasX N-terminal region" evidence="2">
    <location>
        <begin position="39"/>
        <end position="223"/>
    </location>
</feature>
<protein>
    <recommendedName>
        <fullName evidence="2">Toxin VasX N-terminal region domain-containing protein</fullName>
    </recommendedName>
</protein>
<dbReference type="Proteomes" id="UP000503287">
    <property type="component" value="Chromosome"/>
</dbReference>
<evidence type="ECO:0000313" key="4">
    <source>
        <dbReference type="Proteomes" id="UP000503287"/>
    </source>
</evidence>
<dbReference type="InterPro" id="IPR046864">
    <property type="entry name" value="VasX_N"/>
</dbReference>
<keyword evidence="4" id="KW-1185">Reference proteome</keyword>
<keyword evidence="1" id="KW-1133">Transmembrane helix</keyword>
<keyword evidence="1" id="KW-0472">Membrane</keyword>
<organism evidence="3 4">
    <name type="scientific">Proteus vulgaris</name>
    <dbReference type="NCBI Taxonomy" id="585"/>
    <lineage>
        <taxon>Bacteria</taxon>
        <taxon>Pseudomonadati</taxon>
        <taxon>Pseudomonadota</taxon>
        <taxon>Gammaproteobacteria</taxon>
        <taxon>Enterobacterales</taxon>
        <taxon>Morganellaceae</taxon>
        <taxon>Proteus</taxon>
    </lineage>
</organism>
<evidence type="ECO:0000259" key="2">
    <source>
        <dbReference type="Pfam" id="PF20249"/>
    </source>
</evidence>
<dbReference type="EMBL" id="CP047344">
    <property type="protein sequence ID" value="QIF93116.1"/>
    <property type="molecule type" value="Genomic_DNA"/>
</dbReference>
<dbReference type="CDD" id="cd20706">
    <property type="entry name" value="MIX_II"/>
    <property type="match status" value="1"/>
</dbReference>
<name>A0A6G6SHA4_PROVU</name>
<accession>A0A6G6SHA4</accession>
<evidence type="ECO:0000256" key="1">
    <source>
        <dbReference type="SAM" id="Phobius"/>
    </source>
</evidence>
<dbReference type="RefSeq" id="WP_164525985.1">
    <property type="nucleotide sequence ID" value="NZ_CP047344.1"/>
</dbReference>
<evidence type="ECO:0000313" key="3">
    <source>
        <dbReference type="EMBL" id="QIF93116.1"/>
    </source>
</evidence>
<reference evidence="3 4" key="1">
    <citation type="submission" date="2020-01" db="EMBL/GenBank/DDBJ databases">
        <title>The genomic epidemiology of tigecycline resistance gene tet(X) variants in a swine farm in China.</title>
        <authorList>
            <person name="Peng K."/>
            <person name="Li R."/>
        </authorList>
    </citation>
    <scope>NUCLEOTIDE SEQUENCE [LARGE SCALE GENOMIC DNA]</scope>
    <source>
        <strain evidence="3 4">ZN3</strain>
    </source>
</reference>
<dbReference type="AlphaFoldDB" id="A0A6G6SHA4"/>
<dbReference type="Pfam" id="PF20249">
    <property type="entry name" value="VasX_N"/>
    <property type="match status" value="1"/>
</dbReference>
<sequence>MTEKNKITTETEKTTNTADVVQKINEMSPRNLQADAVVCPCEDAHRAVYPVRYAYSNLYGNENAKATLPPPIDTLLNASSVDENRGFSARLLRQGWIYIFEEGSFPTRNNKIGNLIIFEHQINYSYNEKLYNEGDDSSEGLSAKKNGVAEEKFIKNTVFIDEKSGELTISEDKKQYPYLTIKKDVINASFLFSDIELSPYILKKMIKNKKYRKSFMQFVNLIALEKNDHCIKPTEDNISALIEDYKNEDKKFEAFIDEAKKIKRDLPGEYFSEVTGNISVTQNSKKLVNQLQKTLDENENATLVILYDPVGYQKDILSFYLFITGIYTLFQGHWSYPNTVGTFIKKLDEQTKNKSMSPDAGKELKEILEKSIKFDDLNKYTAQIENCYLDFQKIQLNIVNLYQEFLTSPMIAPKIGGIQNYVDHVFLIKEQLEESNVWHSDFLRDLVSYCELHSTLLHPLHSSKAGKELLDSLYSFKEEEDFLAGFAKVIFYILSQDKVRDKSNEKLSEKILPVVKSAIFIFWDSLGYAFTHTHNKLKNISTHSRGSSLKGVDIIANKILPAILSYFGIYVSYTNFSEMTGEQFNKLINKLKQQPSFSINNQKIMDKMFNWKERIKGAGNNVVINLPNFKWISEKLNTNKNSKSNKNSNFNFYDVSATALIAKDVFWLVSGIIGLATTKYPTEFEKNNPLALQARSIYSLQMGYHLFASIQAIFDIQSTIQKYASLVINPRYSMFLKRMTLPEVNARFSKVALKGISWAVIILGFALPLFESNSAFTIGNDGFAWAKVTEAFSSLALSLGIMALGAEAGVLAILNPIGWPLIIIGILGLIGSYIYSKKYEWGALEKLLQNCFWGKGNQYIAYGKKDKNSERDSKIGNQLKKYINKFDKNHHYFQIELQEFYNIFFSPKIEIKNVVSNNNDYKRSLSYRFILPNFKFGISEIEYKLIENIYVSNADDYDSAKYHLSEYYKDLSFFMDFDSTRYYLSNNKKYNELFKRSLEKAVASSIEKNCFDKDGNFIIAFDVKYKQDIYNPTESIPSIYWYYKVDEGKNIISPRRYKDFELNKELIGFVNDKVN</sequence>
<keyword evidence="1" id="KW-0812">Transmembrane</keyword>
<feature type="transmembrane region" description="Helical" evidence="1">
    <location>
        <begin position="751"/>
        <end position="770"/>
    </location>
</feature>
<feature type="transmembrane region" description="Helical" evidence="1">
    <location>
        <begin position="791"/>
        <end position="811"/>
    </location>
</feature>
<feature type="transmembrane region" description="Helical" evidence="1">
    <location>
        <begin position="817"/>
        <end position="836"/>
    </location>
</feature>
<gene>
    <name evidence="3" type="ORF">GTH24_04030</name>
</gene>
<proteinExistence type="predicted"/>